<dbReference type="OrthoDB" id="67851at2759"/>
<dbReference type="HAMAP" id="MF_03051">
    <property type="entry name" value="MOCS2A"/>
    <property type="match status" value="1"/>
</dbReference>
<comment type="pathway">
    <text evidence="2">Amino-acid biosynthesis; L-threonine biosynthesis; L-threonine from L-aspartate: step 3/5.</text>
</comment>
<dbReference type="PANTHER" id="PTHR43070">
    <property type="match status" value="1"/>
</dbReference>
<evidence type="ECO:0000313" key="15">
    <source>
        <dbReference type="EMBL" id="KAJ5224972.1"/>
    </source>
</evidence>
<comment type="pathway">
    <text evidence="12">Cofactor biosynthesis; molybdopterin biosynthesis.</text>
</comment>
<reference evidence="15" key="1">
    <citation type="submission" date="2022-11" db="EMBL/GenBank/DDBJ databases">
        <authorList>
            <person name="Petersen C."/>
        </authorList>
    </citation>
    <scope>NUCLEOTIDE SEQUENCE</scope>
    <source>
        <strain evidence="15">IBT 19713</strain>
    </source>
</reference>
<evidence type="ECO:0000259" key="13">
    <source>
        <dbReference type="Pfam" id="PF00742"/>
    </source>
</evidence>
<reference evidence="15" key="2">
    <citation type="journal article" date="2023" name="IMA Fungus">
        <title>Comparative genomic study of the Penicillium genus elucidates a diverse pangenome and 15 lateral gene transfer events.</title>
        <authorList>
            <person name="Petersen C."/>
            <person name="Sorensen T."/>
            <person name="Nielsen M.R."/>
            <person name="Sondergaard T.E."/>
            <person name="Sorensen J.L."/>
            <person name="Fitzpatrick D.A."/>
            <person name="Frisvad J.C."/>
            <person name="Nielsen K.L."/>
        </authorList>
    </citation>
    <scope>NUCLEOTIDE SEQUENCE</scope>
    <source>
        <strain evidence="15">IBT 19713</strain>
    </source>
</reference>
<feature type="domain" description="Aspartate/homoserine dehydrogenase NAD-binding" evidence="14">
    <location>
        <begin position="11"/>
        <end position="146"/>
    </location>
</feature>
<dbReference type="InterPro" id="IPR036291">
    <property type="entry name" value="NAD(P)-bd_dom_sf"/>
</dbReference>
<dbReference type="PANTHER" id="PTHR43070:SF5">
    <property type="entry name" value="HOMOSERINE DEHYDROGENASE"/>
    <property type="match status" value="1"/>
</dbReference>
<evidence type="ECO:0000259" key="14">
    <source>
        <dbReference type="Pfam" id="PF03447"/>
    </source>
</evidence>
<comment type="cofactor">
    <cofactor evidence="1">
        <name>a metal cation</name>
        <dbReference type="ChEBI" id="CHEBI:25213"/>
    </cofactor>
</comment>
<accession>A0A9W9TJC2</accession>
<dbReference type="Gene3D" id="3.10.20.30">
    <property type="match status" value="1"/>
</dbReference>
<dbReference type="EMBL" id="JAPQKS010000005">
    <property type="protein sequence ID" value="KAJ5224972.1"/>
    <property type="molecule type" value="Genomic_DNA"/>
</dbReference>
<protein>
    <recommendedName>
        <fullName evidence="12">Molybdopterin synthase sulfur carrier subunit</fullName>
    </recommendedName>
    <alternativeName>
        <fullName evidence="12">Common component for nitrate reductase and xanthine dehydrogenase protein G</fullName>
    </alternativeName>
    <alternativeName>
        <fullName evidence="12">Molybdenum cofactor synthesis protein 2 small subunit</fullName>
    </alternativeName>
    <alternativeName>
        <fullName evidence="12">Molybdenum cofactor synthesis protein 2A</fullName>
    </alternativeName>
    <alternativeName>
        <fullName evidence="12">Sulfur carrier protein MOCS2A</fullName>
        <shortName evidence="12">MOCS2A</shortName>
    </alternativeName>
</protein>
<dbReference type="InterPro" id="IPR001342">
    <property type="entry name" value="HDH_cat"/>
</dbReference>
<organism evidence="15 16">
    <name type="scientific">Penicillium chermesinum</name>
    <dbReference type="NCBI Taxonomy" id="63820"/>
    <lineage>
        <taxon>Eukaryota</taxon>
        <taxon>Fungi</taxon>
        <taxon>Dikarya</taxon>
        <taxon>Ascomycota</taxon>
        <taxon>Pezizomycotina</taxon>
        <taxon>Eurotiomycetes</taxon>
        <taxon>Eurotiomycetidae</taxon>
        <taxon>Eurotiales</taxon>
        <taxon>Aspergillaceae</taxon>
        <taxon>Penicillium</taxon>
    </lineage>
</organism>
<dbReference type="CDD" id="cd00754">
    <property type="entry name" value="Ubl_MoaD"/>
    <property type="match status" value="1"/>
</dbReference>
<dbReference type="GO" id="GO:0030366">
    <property type="term" value="F:molybdopterin synthase activity"/>
    <property type="evidence" value="ECO:0007669"/>
    <property type="project" value="UniProtKB-UniRule"/>
</dbReference>
<comment type="caution">
    <text evidence="15">The sequence shown here is derived from an EMBL/GenBank/DDBJ whole genome shotgun (WGS) entry which is preliminary data.</text>
</comment>
<dbReference type="GO" id="GO:0006777">
    <property type="term" value="P:Mo-molybdopterin cofactor biosynthetic process"/>
    <property type="evidence" value="ECO:0007669"/>
    <property type="project" value="UniProtKB-UniRule"/>
</dbReference>
<dbReference type="Pfam" id="PF02597">
    <property type="entry name" value="ThiS"/>
    <property type="match status" value="1"/>
</dbReference>
<evidence type="ECO:0000256" key="7">
    <source>
        <dbReference type="ARBA" id="ARBA00022857"/>
    </source>
</evidence>
<dbReference type="Pfam" id="PF00742">
    <property type="entry name" value="Homoserine_dh"/>
    <property type="match status" value="1"/>
</dbReference>
<dbReference type="InterPro" id="IPR003749">
    <property type="entry name" value="ThiS/MoaD-like"/>
</dbReference>
<evidence type="ECO:0000256" key="9">
    <source>
        <dbReference type="ARBA" id="ARBA00023150"/>
    </source>
</evidence>
<dbReference type="GO" id="GO:0009086">
    <property type="term" value="P:methionine biosynthetic process"/>
    <property type="evidence" value="ECO:0007669"/>
    <property type="project" value="UniProtKB-KW"/>
</dbReference>
<comment type="subcellular location">
    <subcellularLocation>
        <location evidence="12">Cytoplasm</location>
    </subcellularLocation>
</comment>
<keyword evidence="9 12" id="KW-0501">Molybdenum cofactor biosynthesis</keyword>
<dbReference type="GO" id="GO:0004412">
    <property type="term" value="F:homoserine dehydrogenase activity"/>
    <property type="evidence" value="ECO:0007669"/>
    <property type="project" value="UniProtKB-EC"/>
</dbReference>
<evidence type="ECO:0000256" key="2">
    <source>
        <dbReference type="ARBA" id="ARBA00005056"/>
    </source>
</evidence>
<dbReference type="GO" id="GO:0009088">
    <property type="term" value="P:threonine biosynthetic process"/>
    <property type="evidence" value="ECO:0007669"/>
    <property type="project" value="UniProtKB-KW"/>
</dbReference>
<dbReference type="InterPro" id="IPR011147">
    <property type="entry name" value="Bifunc_Aspkin/hSer_DH"/>
</dbReference>
<dbReference type="AlphaFoldDB" id="A0A9W9TJC2"/>
<keyword evidence="8" id="KW-0560">Oxidoreductase</keyword>
<dbReference type="Gene3D" id="3.40.50.720">
    <property type="entry name" value="NAD(P)-binding Rossmann-like Domain"/>
    <property type="match status" value="1"/>
</dbReference>
<keyword evidence="10" id="KW-0486">Methionine biosynthesis</keyword>
<keyword evidence="5" id="KW-0028">Amino-acid biosynthesis</keyword>
<evidence type="ECO:0000256" key="11">
    <source>
        <dbReference type="ARBA" id="ARBA00048841"/>
    </source>
</evidence>
<evidence type="ECO:0000256" key="4">
    <source>
        <dbReference type="ARBA" id="ARBA00022553"/>
    </source>
</evidence>
<evidence type="ECO:0000256" key="10">
    <source>
        <dbReference type="ARBA" id="ARBA00023167"/>
    </source>
</evidence>
<keyword evidence="7" id="KW-0521">NADP</keyword>
<keyword evidence="16" id="KW-1185">Reference proteome</keyword>
<keyword evidence="4 12" id="KW-0597">Phosphoprotein</keyword>
<dbReference type="GO" id="GO:0050661">
    <property type="term" value="F:NADP binding"/>
    <property type="evidence" value="ECO:0007669"/>
    <property type="project" value="InterPro"/>
</dbReference>
<comment type="function">
    <text evidence="12">Acts as a sulfur carrier required for molybdopterin biosynthesis. Component of the molybdopterin synthase complex that catalyzes the conversion of precursor Z into molybdopterin by mediating the incorporation of 2 sulfur atoms into precursor Z to generate a dithiolene group. In the complex, serves as sulfur donor by being thiocarboxylated (-COSH) at its C-terminus by UBA4. After interaction with MOCS2B, the sulfur is then transferred to precursor Z to form molybdopterin.</text>
</comment>
<dbReference type="Gene3D" id="3.30.360.10">
    <property type="entry name" value="Dihydrodipicolinate Reductase, domain 2"/>
    <property type="match status" value="1"/>
</dbReference>
<proteinExistence type="inferred from homology"/>
<dbReference type="SUPFAM" id="SSF51735">
    <property type="entry name" value="NAD(P)-binding Rossmann-fold domains"/>
    <property type="match status" value="1"/>
</dbReference>
<evidence type="ECO:0000313" key="16">
    <source>
        <dbReference type="Proteomes" id="UP001150941"/>
    </source>
</evidence>
<dbReference type="InterPro" id="IPR028887">
    <property type="entry name" value="MOCS2A_euk"/>
</dbReference>
<name>A0A9W9TJC2_9EURO</name>
<dbReference type="InterPro" id="IPR012675">
    <property type="entry name" value="Beta-grasp_dom_sf"/>
</dbReference>
<evidence type="ECO:0000256" key="1">
    <source>
        <dbReference type="ARBA" id="ARBA00001920"/>
    </source>
</evidence>
<dbReference type="GO" id="GO:0009090">
    <property type="term" value="P:homoserine biosynthetic process"/>
    <property type="evidence" value="ECO:0007669"/>
    <property type="project" value="TreeGrafter"/>
</dbReference>
<gene>
    <name evidence="12" type="primary">cnxG</name>
    <name evidence="15" type="ORF">N7468_006197</name>
</gene>
<dbReference type="SUPFAM" id="SSF55347">
    <property type="entry name" value="Glyceraldehyde-3-phosphate dehydrogenase-like, C-terminal domain"/>
    <property type="match status" value="1"/>
</dbReference>
<feature type="modified residue" description="1-thioglycine; alternate" evidence="12">
    <location>
        <position position="472"/>
    </location>
</feature>
<comment type="PTM">
    <text evidence="12">C-terminal thiocarboxylation occurs in 2 steps, it is first acyl-adenylated (-COAMP) via the hesA/moeB/thiF part of UBA4, then thiocarboxylated (-COSH) via the rhodanese domain of UBA4.</text>
</comment>
<dbReference type="Pfam" id="PF03447">
    <property type="entry name" value="NAD_binding_3"/>
    <property type="match status" value="1"/>
</dbReference>
<dbReference type="SUPFAM" id="SSF54285">
    <property type="entry name" value="MoaD/ThiS"/>
    <property type="match status" value="1"/>
</dbReference>
<keyword evidence="12" id="KW-0547">Nucleotide-binding</keyword>
<evidence type="ECO:0000256" key="5">
    <source>
        <dbReference type="ARBA" id="ARBA00022605"/>
    </source>
</evidence>
<comment type="similarity">
    <text evidence="12">Belongs to the MoaD family. MOCS2A subfamily.</text>
</comment>
<dbReference type="Proteomes" id="UP001150941">
    <property type="component" value="Unassembled WGS sequence"/>
</dbReference>
<dbReference type="InterPro" id="IPR016155">
    <property type="entry name" value="Mopterin_synth/thiamin_S_b"/>
</dbReference>
<evidence type="ECO:0000256" key="6">
    <source>
        <dbReference type="ARBA" id="ARBA00022697"/>
    </source>
</evidence>
<evidence type="ECO:0000256" key="12">
    <source>
        <dbReference type="HAMAP-Rule" id="MF_03051"/>
    </source>
</evidence>
<keyword evidence="6" id="KW-0791">Threonine biosynthesis</keyword>
<keyword evidence="12" id="KW-0963">Cytoplasm</keyword>
<dbReference type="GO" id="GO:1990140">
    <property type="term" value="C:molybdopterin synthase complex"/>
    <property type="evidence" value="ECO:0007669"/>
    <property type="project" value="UniProtKB-UniRule"/>
</dbReference>
<feature type="domain" description="Homoserine dehydrogenase catalytic" evidence="13">
    <location>
        <begin position="155"/>
        <end position="341"/>
    </location>
</feature>
<evidence type="ECO:0000256" key="8">
    <source>
        <dbReference type="ARBA" id="ARBA00023002"/>
    </source>
</evidence>
<dbReference type="InterPro" id="IPR005106">
    <property type="entry name" value="Asp/hSer_DH_NAD-bd"/>
</dbReference>
<sequence length="472" mass="50608">MAKQIYIGIVGVGEVGNALLSQLGQIPNPQPKVILLSRSSQALLTLPPSYEPSIPLTNWEDAAATPSITKTAALTPQEIANHLISAPGPAILVDNTSSLTLSQSYPFFLKQGISIVTPNKKGFSYDISLFNDIFASAAEGNALVYHTATVGGSLPVLPTLRNLIANGDEIIRIEGVLSGTLSLLFDEYVPASGTSDQTWSSLVNHALKIGFMEPDPRDDLNGMDFARKLSILARVAGLHIAGPETFPVQSLIPDELSQMAAAKEEAVRQDKVLRYIGSIDFTSQKIKVGLEHIEKDDPIAKLNGSQIVSIYTKRDPVNPVILKGGGGGGEITARCVMSDLLQWLSMRMLVIDPASGPPRKISLNAHPPPLQLTIKMASQDSSSFQGSTGAFTIHYFATASQYTNKNTERLPAPLPLSRLYPLLEERYPGITTKVLGTCSLSLEGDYVDVEEDAERVIQAGEEVAVIPPVSSG</sequence>
<comment type="catalytic activity">
    <reaction evidence="11">
        <text>L-homoserine + NADP(+) = L-aspartate 4-semialdehyde + NADPH + H(+)</text>
        <dbReference type="Rhea" id="RHEA:15761"/>
        <dbReference type="ChEBI" id="CHEBI:15378"/>
        <dbReference type="ChEBI" id="CHEBI:57476"/>
        <dbReference type="ChEBI" id="CHEBI:57783"/>
        <dbReference type="ChEBI" id="CHEBI:58349"/>
        <dbReference type="ChEBI" id="CHEBI:537519"/>
        <dbReference type="EC" id="1.1.1.3"/>
    </reaction>
    <physiologicalReaction direction="right-to-left" evidence="11">
        <dbReference type="Rhea" id="RHEA:15763"/>
    </physiologicalReaction>
</comment>
<evidence type="ECO:0000256" key="3">
    <source>
        <dbReference type="ARBA" id="ARBA00005062"/>
    </source>
</evidence>
<comment type="pathway">
    <text evidence="3">Amino-acid biosynthesis; L-methionine biosynthesis via de novo pathway; L-homoserine from L-aspartate: step 3/3.</text>
</comment>
<feature type="modified residue" description="Glycyl adenylate; alternate" evidence="12">
    <location>
        <position position="472"/>
    </location>
</feature>
<comment type="subunit">
    <text evidence="12">Heterotetramer; composed of 2 small (MOCS2A) and 2 large (MOCS2B) subunits.</text>
</comment>